<keyword evidence="1" id="KW-0479">Metal-binding</keyword>
<gene>
    <name evidence="5" type="primary">MPUL0C01930</name>
    <name evidence="5" type="ORF">METSCH_C01930</name>
</gene>
<dbReference type="GO" id="GO:0000981">
    <property type="term" value="F:DNA-binding transcription factor activity, RNA polymerase II-specific"/>
    <property type="evidence" value="ECO:0007669"/>
    <property type="project" value="InterPro"/>
</dbReference>
<dbReference type="GO" id="GO:0006351">
    <property type="term" value="P:DNA-templated transcription"/>
    <property type="evidence" value="ECO:0007669"/>
    <property type="project" value="InterPro"/>
</dbReference>
<dbReference type="SMART" id="SM00066">
    <property type="entry name" value="GAL4"/>
    <property type="match status" value="1"/>
</dbReference>
<dbReference type="CDD" id="cd00067">
    <property type="entry name" value="GAL4"/>
    <property type="match status" value="1"/>
</dbReference>
<proteinExistence type="predicted"/>
<dbReference type="PROSITE" id="PS00463">
    <property type="entry name" value="ZN2_CY6_FUNGAL_1"/>
    <property type="match status" value="1"/>
</dbReference>
<dbReference type="Proteomes" id="UP000292447">
    <property type="component" value="Chromosome III"/>
</dbReference>
<dbReference type="GO" id="GO:0008270">
    <property type="term" value="F:zinc ion binding"/>
    <property type="evidence" value="ECO:0007669"/>
    <property type="project" value="InterPro"/>
</dbReference>
<dbReference type="PANTHER" id="PTHR46910">
    <property type="entry name" value="TRANSCRIPTION FACTOR PDR1"/>
    <property type="match status" value="1"/>
</dbReference>
<reference evidence="6" key="1">
    <citation type="submission" date="2019-03" db="EMBL/GenBank/DDBJ databases">
        <title>Snf2 controls pulcherriminic acid biosynthesis and connects pigmentation and antifungal activity of the yeast Metschnikowia pulcherrima.</title>
        <authorList>
            <person name="Gore-Lloyd D."/>
            <person name="Sumann I."/>
            <person name="Brachmann A.O."/>
            <person name="Schneeberger K."/>
            <person name="Ortiz-Merino R.A."/>
            <person name="Moreno-Beltran M."/>
            <person name="Schlaefli M."/>
            <person name="Kirner P."/>
            <person name="Santos Kron A."/>
            <person name="Wolfe K.H."/>
            <person name="Piel J."/>
            <person name="Ahrens C.H."/>
            <person name="Henk D."/>
            <person name="Freimoser F.M."/>
        </authorList>
    </citation>
    <scope>NUCLEOTIDE SEQUENCE [LARGE SCALE GENOMIC DNA]</scope>
    <source>
        <strain evidence="6">APC 1.2</strain>
    </source>
</reference>
<dbReference type="InterPro" id="IPR050987">
    <property type="entry name" value="AtrR-like"/>
</dbReference>
<evidence type="ECO:0000313" key="5">
    <source>
        <dbReference type="EMBL" id="QBM88228.1"/>
    </source>
</evidence>
<dbReference type="AlphaFoldDB" id="A0A4P6XQA0"/>
<dbReference type="Pfam" id="PF00172">
    <property type="entry name" value="Zn_clus"/>
    <property type="match status" value="1"/>
</dbReference>
<feature type="compositionally biased region" description="Polar residues" evidence="3">
    <location>
        <begin position="18"/>
        <end position="45"/>
    </location>
</feature>
<dbReference type="PANTHER" id="PTHR46910:SF12">
    <property type="entry name" value="REGULATORY PROTEIN CAT8"/>
    <property type="match status" value="1"/>
</dbReference>
<evidence type="ECO:0000256" key="1">
    <source>
        <dbReference type="ARBA" id="ARBA00022723"/>
    </source>
</evidence>
<dbReference type="InterPro" id="IPR007219">
    <property type="entry name" value="XnlR_reg_dom"/>
</dbReference>
<feature type="domain" description="Zn(2)-C6 fungal-type" evidence="4">
    <location>
        <begin position="59"/>
        <end position="89"/>
    </location>
</feature>
<evidence type="ECO:0000313" key="6">
    <source>
        <dbReference type="Proteomes" id="UP000292447"/>
    </source>
</evidence>
<evidence type="ECO:0000259" key="4">
    <source>
        <dbReference type="PROSITE" id="PS50048"/>
    </source>
</evidence>
<dbReference type="GO" id="GO:0003677">
    <property type="term" value="F:DNA binding"/>
    <property type="evidence" value="ECO:0007669"/>
    <property type="project" value="InterPro"/>
</dbReference>
<dbReference type="InterPro" id="IPR001138">
    <property type="entry name" value="Zn2Cys6_DnaBD"/>
</dbReference>
<dbReference type="Pfam" id="PF04082">
    <property type="entry name" value="Fungal_trans"/>
    <property type="match status" value="1"/>
</dbReference>
<dbReference type="STRING" id="2163413.A0A4P6XQA0"/>
<evidence type="ECO:0000256" key="2">
    <source>
        <dbReference type="ARBA" id="ARBA00023242"/>
    </source>
</evidence>
<evidence type="ECO:0000256" key="3">
    <source>
        <dbReference type="SAM" id="MobiDB-lite"/>
    </source>
</evidence>
<name>A0A4P6XQA0_9ASCO</name>
<keyword evidence="2" id="KW-0539">Nucleus</keyword>
<dbReference type="EMBL" id="CP034458">
    <property type="protein sequence ID" value="QBM88228.1"/>
    <property type="molecule type" value="Genomic_DNA"/>
</dbReference>
<feature type="region of interest" description="Disordered" evidence="3">
    <location>
        <begin position="1"/>
        <end position="46"/>
    </location>
</feature>
<sequence>MSDAVVEEARAKAEPYNAEQQSKFKTGSKSSQPKLRGSKTSSRKTINAPGLIGMRTAQACDRCRAKKSRCDGKQPACLSCAAAGMECVVSDRLTRKSYPKGYTELLEEQSRQLIAENARLKGALSMRDEQLAVYAAQAQNGAVAANTDLIQKSSSQSENSPVLPSHVLHTHEEGCLCCLDSLAVHERPVSVAGSVYNGVDDLSIQGSVYSDFDDDEYDLVSTASGESLQEDYYVQTFGNAQIRPAPGAFAAATAIEQMQNKRGAGQKVKGESKEQMLTALVAASVPRSTEETLFIPTLLARVCEAYGYASTPAKLTASALASLKDANPLKKSDNFDFPPIFSDSPRLEPTIAAHFLQRTMLPPQPELDSLLKVYFQDWGCVLPIINKNAFLKNYPRLAELLQHGVLSLPAEYCYELAEKLGALVVLAVALALLSQKHTGSNTSEYASALAHYDSLIHEFIKPNCILTKTCSLQSLQILALALQYCLATGDFMTCYELRGRVVTMAQQLRLHRCPAAVLGLSREMNDRTIKAFMQGERRIVFWCVYVLDVYASLNLGVPRLLKDYEIECATPFSGKTDDDTENNENILIVNNTKLTIFGKVTRVALCVMQYCKVLGNIMDTIFLRLGNYNVHEKALEKDQMLDCWRRDLPEDLRFETDVNGFSFCESGAGLNLVKHPHLLVFLYYHAKILIYLPIISKYGYHHNVGLSMKEKLALGQSDISTNVSSMTLIQQSAVQILHLLKYLLGTAHYLLPVPINIPREHARFAILVAKGALDYIKGGPLHLQLKQLLLETIPLLKSEALLEIPSSLTQRSASLLEYAILSILGLNLGKVSGGNLRRRIINNDSLAKFGQTAESVKHGSAEIPNPAFANTTLFDLPMADVTPLSGPMQYSCVPAQNLQNPGPFQSTGQSMDSSIDGFAGPGNAYISAANEPVSTNRDSFDENGDIFKFDELIKNFGSEYMNSEFVTDGSLGLVPFLNEPNDYFN</sequence>
<dbReference type="SUPFAM" id="SSF57701">
    <property type="entry name" value="Zn2/Cys6 DNA-binding domain"/>
    <property type="match status" value="1"/>
</dbReference>
<accession>A0A4P6XQA0</accession>
<dbReference type="CDD" id="cd12148">
    <property type="entry name" value="fungal_TF_MHR"/>
    <property type="match status" value="1"/>
</dbReference>
<protein>
    <submittedName>
        <fullName evidence="5">Transcriptional regulatory protein CAT8</fullName>
    </submittedName>
</protein>
<dbReference type="InterPro" id="IPR036864">
    <property type="entry name" value="Zn2-C6_fun-type_DNA-bd_sf"/>
</dbReference>
<dbReference type="Gene3D" id="4.10.240.10">
    <property type="entry name" value="Zn(2)-C6 fungal-type DNA-binding domain"/>
    <property type="match status" value="1"/>
</dbReference>
<organism evidence="5 6">
    <name type="scientific">Metschnikowia aff. pulcherrima</name>
    <dbReference type="NCBI Taxonomy" id="2163413"/>
    <lineage>
        <taxon>Eukaryota</taxon>
        <taxon>Fungi</taxon>
        <taxon>Dikarya</taxon>
        <taxon>Ascomycota</taxon>
        <taxon>Saccharomycotina</taxon>
        <taxon>Pichiomycetes</taxon>
        <taxon>Metschnikowiaceae</taxon>
        <taxon>Metschnikowia</taxon>
    </lineage>
</organism>
<dbReference type="SMART" id="SM00906">
    <property type="entry name" value="Fungal_trans"/>
    <property type="match status" value="1"/>
</dbReference>
<keyword evidence="6" id="KW-1185">Reference proteome</keyword>
<dbReference type="PROSITE" id="PS50048">
    <property type="entry name" value="ZN2_CY6_FUNGAL_2"/>
    <property type="match status" value="1"/>
</dbReference>